<dbReference type="GO" id="GO:0046872">
    <property type="term" value="F:metal ion binding"/>
    <property type="evidence" value="ECO:0007669"/>
    <property type="project" value="InterPro"/>
</dbReference>
<dbReference type="Proteomes" id="UP000244496">
    <property type="component" value="Chromosome"/>
</dbReference>
<dbReference type="AlphaFoldDB" id="A0A2S0UJP2"/>
<feature type="domain" description="B12-binding" evidence="1">
    <location>
        <begin position="130"/>
        <end position="257"/>
    </location>
</feature>
<proteinExistence type="predicted"/>
<evidence type="ECO:0000313" key="3">
    <source>
        <dbReference type="Proteomes" id="UP000244496"/>
    </source>
</evidence>
<evidence type="ECO:0000313" key="2">
    <source>
        <dbReference type="EMBL" id="AWB48029.1"/>
    </source>
</evidence>
<dbReference type="OrthoDB" id="5498228at2"/>
<sequence length="259" mass="27299">MEGVMGDVTRTGGTDGVAHFAAEVLARLVKSEAVAGSVLNETLVLRLMRAVSTGDPEAFGALRADFKRARVSAAVLADHYIPEVARRLGKGWAEDCVTFADVTMGTARLQAMLREIGQDWYADSAGAAVGPTLLVIIPEGEHHTLGAMVLAARLRRSGVSVSLRIGDPPPVLATFVRDRSFDAALISVACHEKLETSARLVKTLKDATKGRLKIALGGAVLATGEYCASNTGADVVTNDIEAALKGLGLLEHSAERERV</sequence>
<dbReference type="SUPFAM" id="SSF52242">
    <property type="entry name" value="Cobalamin (vitamin B12)-binding domain"/>
    <property type="match status" value="1"/>
</dbReference>
<dbReference type="Pfam" id="PF02310">
    <property type="entry name" value="B12-binding"/>
    <property type="match status" value="1"/>
</dbReference>
<keyword evidence="3" id="KW-1185">Reference proteome</keyword>
<accession>A0A2S0UJP2</accession>
<dbReference type="PROSITE" id="PS51332">
    <property type="entry name" value="B12_BINDING"/>
    <property type="match status" value="1"/>
</dbReference>
<organism evidence="2 3">
    <name type="scientific">Paragemmobacter aquarius</name>
    <dbReference type="NCBI Taxonomy" id="2169400"/>
    <lineage>
        <taxon>Bacteria</taxon>
        <taxon>Pseudomonadati</taxon>
        <taxon>Pseudomonadota</taxon>
        <taxon>Alphaproteobacteria</taxon>
        <taxon>Rhodobacterales</taxon>
        <taxon>Paracoccaceae</taxon>
        <taxon>Paragemmobacter</taxon>
    </lineage>
</organism>
<reference evidence="2 3" key="1">
    <citation type="submission" date="2018-04" db="EMBL/GenBank/DDBJ databases">
        <title>Genome sequencing of Gemmobacter.</title>
        <authorList>
            <person name="Yi H."/>
            <person name="Baek M.-G."/>
        </authorList>
    </citation>
    <scope>NUCLEOTIDE SEQUENCE [LARGE SCALE GENOMIC DNA]</scope>
    <source>
        <strain evidence="2 3">HYN0069</strain>
    </source>
</reference>
<dbReference type="GO" id="GO:0031419">
    <property type="term" value="F:cobalamin binding"/>
    <property type="evidence" value="ECO:0007669"/>
    <property type="project" value="InterPro"/>
</dbReference>
<gene>
    <name evidence="2" type="ORF">HYN69_05425</name>
</gene>
<name>A0A2S0UJP2_9RHOB</name>
<evidence type="ECO:0000259" key="1">
    <source>
        <dbReference type="PROSITE" id="PS51332"/>
    </source>
</evidence>
<protein>
    <recommendedName>
        <fullName evidence="1">B12-binding domain-containing protein</fullName>
    </recommendedName>
</protein>
<dbReference type="EMBL" id="CP028918">
    <property type="protein sequence ID" value="AWB48029.1"/>
    <property type="molecule type" value="Genomic_DNA"/>
</dbReference>
<dbReference type="InterPro" id="IPR036724">
    <property type="entry name" value="Cobalamin-bd_sf"/>
</dbReference>
<dbReference type="InterPro" id="IPR006158">
    <property type="entry name" value="Cobalamin-bd"/>
</dbReference>
<dbReference type="Gene3D" id="3.40.50.280">
    <property type="entry name" value="Cobalamin-binding domain"/>
    <property type="match status" value="1"/>
</dbReference>
<dbReference type="KEGG" id="geh:HYN69_05425"/>